<evidence type="ECO:0000256" key="5">
    <source>
        <dbReference type="ARBA" id="ARBA00022989"/>
    </source>
</evidence>
<comment type="function">
    <text evidence="7">May be involved in iron transport and iron homeostasis.</text>
</comment>
<dbReference type="GO" id="GO:0005381">
    <property type="term" value="F:iron ion transmembrane transporter activity"/>
    <property type="evidence" value="ECO:0007669"/>
    <property type="project" value="UniProtKB-UniRule"/>
</dbReference>
<feature type="region of interest" description="Disordered" evidence="8">
    <location>
        <begin position="514"/>
        <end position="537"/>
    </location>
</feature>
<feature type="transmembrane region" description="Helical" evidence="7">
    <location>
        <begin position="287"/>
        <end position="309"/>
    </location>
</feature>
<feature type="transmembrane region" description="Helical" evidence="7">
    <location>
        <begin position="120"/>
        <end position="136"/>
    </location>
</feature>
<dbReference type="Proteomes" id="UP001152747">
    <property type="component" value="Unassembled WGS sequence"/>
</dbReference>
<evidence type="ECO:0000313" key="9">
    <source>
        <dbReference type="EMBL" id="CAI5439406.1"/>
    </source>
</evidence>
<protein>
    <recommendedName>
        <fullName evidence="7">Solute carrier family 40 member</fullName>
    </recommendedName>
</protein>
<dbReference type="InterPro" id="IPR009716">
    <property type="entry name" value="Ferroportin-1"/>
</dbReference>
<keyword evidence="3 7" id="KW-0813">Transport</keyword>
<evidence type="ECO:0000256" key="6">
    <source>
        <dbReference type="ARBA" id="ARBA00023136"/>
    </source>
</evidence>
<keyword evidence="6 7" id="KW-0472">Membrane</keyword>
<dbReference type="GO" id="GO:0016020">
    <property type="term" value="C:membrane"/>
    <property type="evidence" value="ECO:0007669"/>
    <property type="project" value="UniProtKB-SubCell"/>
</dbReference>
<dbReference type="Gene3D" id="1.20.1250.20">
    <property type="entry name" value="MFS general substrate transporter like domains"/>
    <property type="match status" value="1"/>
</dbReference>
<feature type="transmembrane region" description="Helical" evidence="7">
    <location>
        <begin position="387"/>
        <end position="405"/>
    </location>
</feature>
<proteinExistence type="inferred from homology"/>
<feature type="compositionally biased region" description="Basic and acidic residues" evidence="8">
    <location>
        <begin position="527"/>
        <end position="537"/>
    </location>
</feature>
<dbReference type="EMBL" id="CANHGI010000001">
    <property type="protein sequence ID" value="CAI5439406.1"/>
    <property type="molecule type" value="Genomic_DNA"/>
</dbReference>
<feature type="transmembrane region" description="Helical" evidence="7">
    <location>
        <begin position="252"/>
        <end position="275"/>
    </location>
</feature>
<comment type="caution">
    <text evidence="9">The sequence shown here is derived from an EMBL/GenBank/DDBJ whole genome shotgun (WGS) entry which is preliminary data.</text>
</comment>
<evidence type="ECO:0000256" key="1">
    <source>
        <dbReference type="ARBA" id="ARBA00004141"/>
    </source>
</evidence>
<dbReference type="InterPro" id="IPR036259">
    <property type="entry name" value="MFS_trans_sf"/>
</dbReference>
<name>A0A9P1I7D6_9PELO</name>
<feature type="transmembrane region" description="Helical" evidence="7">
    <location>
        <begin position="85"/>
        <end position="108"/>
    </location>
</feature>
<dbReference type="OrthoDB" id="648861at2759"/>
<keyword evidence="7" id="KW-0406">Ion transport</keyword>
<comment type="subcellular location">
    <subcellularLocation>
        <location evidence="1 7">Membrane</location>
        <topology evidence="1 7">Multi-pass membrane protein</topology>
    </subcellularLocation>
</comment>
<keyword evidence="10" id="KW-1185">Reference proteome</keyword>
<reference evidence="9" key="1">
    <citation type="submission" date="2022-11" db="EMBL/GenBank/DDBJ databases">
        <authorList>
            <person name="Kikuchi T."/>
        </authorList>
    </citation>
    <scope>NUCLEOTIDE SEQUENCE</scope>
    <source>
        <strain evidence="9">PS1010</strain>
    </source>
</reference>
<evidence type="ECO:0000256" key="3">
    <source>
        <dbReference type="ARBA" id="ARBA00022448"/>
    </source>
</evidence>
<evidence type="ECO:0000256" key="7">
    <source>
        <dbReference type="RuleBase" id="RU365065"/>
    </source>
</evidence>
<gene>
    <name evidence="9" type="ORF">CAMP_LOCUS2043</name>
</gene>
<evidence type="ECO:0000256" key="4">
    <source>
        <dbReference type="ARBA" id="ARBA00022692"/>
    </source>
</evidence>
<sequence>MSPQQSSTSFRDFVRRKTFRLNGAYLLTTLGDRMWMFAIGIFMHKLGGMTWVAVQQFFDALVKLAALPIIGSIMDKRDRNKIMQISLVVNNIAVGASAAAFFLCFYLPSPDGTLTGNRMALFIVGILFASISRVASEAQRICFTKDWTVVITSAYPEEGVTLSNQNSLMSVIDQSSSVILPVFTGALIEISGYQTSCIFIIAYNVVSWYIESNILRNLYNLTPALKKRCVEKDEDGEENQSRSFSWINSFRLYFQQSSWMAGFGLALLYMTVLGFDNLAGSYGQKHGMHLVTLGFLRTTGSLLGVLGAITFGRLEPRIGLLWTAFIGLTWQNIFINFCSFSTILPGSPMNIMGYISNFDLNIWIKEVNEHISKPTNDDHFPLPFLQLPPSILVFFFGITLARFGLWMADPAITQIQQETIPESQRYSVFAMQTAFCEAFSLLKDTIIILFPNTELFGALAIASCIFVFAGYMFNNAYFLKCGCSSAKDAHLRKPVKTSGNPEIELAETGKLLDEVKKSEEEQENEENEQKMEKNGDC</sequence>
<keyword evidence="5 7" id="KW-1133">Transmembrane helix</keyword>
<keyword evidence="4 7" id="KW-0812">Transmembrane</keyword>
<dbReference type="PANTHER" id="PTHR11660">
    <property type="entry name" value="SOLUTE CARRIER FAMILY 40 MEMBER"/>
    <property type="match status" value="1"/>
</dbReference>
<dbReference type="SUPFAM" id="SSF103473">
    <property type="entry name" value="MFS general substrate transporter"/>
    <property type="match status" value="1"/>
</dbReference>
<comment type="caution">
    <text evidence="7">Lacks conserved residue(s) required for the propagation of feature annotation.</text>
</comment>
<dbReference type="AlphaFoldDB" id="A0A9P1I7D6"/>
<accession>A0A9P1I7D6</accession>
<dbReference type="Pfam" id="PF06963">
    <property type="entry name" value="FPN1"/>
    <property type="match status" value="1"/>
</dbReference>
<dbReference type="PANTHER" id="PTHR11660:SF57">
    <property type="entry name" value="SOLUTE CARRIER FAMILY 40 MEMBER"/>
    <property type="match status" value="1"/>
</dbReference>
<feature type="transmembrane region" description="Helical" evidence="7">
    <location>
        <begin position="321"/>
        <end position="344"/>
    </location>
</feature>
<evidence type="ECO:0000313" key="10">
    <source>
        <dbReference type="Proteomes" id="UP001152747"/>
    </source>
</evidence>
<comment type="similarity">
    <text evidence="2 7">Belongs to the ferroportin (FP) (TC 2.A.100) family. SLC40A subfamily.</text>
</comment>
<feature type="transmembrane region" description="Helical" evidence="7">
    <location>
        <begin position="21"/>
        <end position="43"/>
    </location>
</feature>
<feature type="transmembrane region" description="Helical" evidence="7">
    <location>
        <begin position="455"/>
        <end position="473"/>
    </location>
</feature>
<feature type="transmembrane region" description="Helical" evidence="7">
    <location>
        <begin position="49"/>
        <end position="73"/>
    </location>
</feature>
<evidence type="ECO:0000256" key="8">
    <source>
        <dbReference type="SAM" id="MobiDB-lite"/>
    </source>
</evidence>
<organism evidence="9 10">
    <name type="scientific">Caenorhabditis angaria</name>
    <dbReference type="NCBI Taxonomy" id="860376"/>
    <lineage>
        <taxon>Eukaryota</taxon>
        <taxon>Metazoa</taxon>
        <taxon>Ecdysozoa</taxon>
        <taxon>Nematoda</taxon>
        <taxon>Chromadorea</taxon>
        <taxon>Rhabditida</taxon>
        <taxon>Rhabditina</taxon>
        <taxon>Rhabditomorpha</taxon>
        <taxon>Rhabditoidea</taxon>
        <taxon>Rhabditidae</taxon>
        <taxon>Peloderinae</taxon>
        <taxon>Caenorhabditis</taxon>
    </lineage>
</organism>
<evidence type="ECO:0000256" key="2">
    <source>
        <dbReference type="ARBA" id="ARBA00006279"/>
    </source>
</evidence>